<dbReference type="Proteomes" id="UP000011064">
    <property type="component" value="Unassembled WGS sequence"/>
</dbReference>
<keyword evidence="2" id="KW-1185">Reference proteome</keyword>
<dbReference type="AlphaFoldDB" id="L8G8E4"/>
<evidence type="ECO:0000313" key="2">
    <source>
        <dbReference type="Proteomes" id="UP000011064"/>
    </source>
</evidence>
<sequence length="122" mass="14063">MVGCGMARLTSFLGVGVHDSTAHNHLSHRFWSPSYFTVLCIPTNPIYRISSRNIIYYITLYTIPKYLLLPLVQYRTIHTHRPASWKRHGLHRSDRGLTTDCRLGPRVIQRSAVNWGLAQCTR</sequence>
<dbReference type="HOGENOM" id="CLU_2027743_0_0_1"/>
<organism evidence="1 2">
    <name type="scientific">Pseudogymnoascus destructans (strain ATCC MYA-4855 / 20631-21)</name>
    <name type="common">Bat white-nose syndrome fungus</name>
    <name type="synonym">Geomyces destructans</name>
    <dbReference type="NCBI Taxonomy" id="658429"/>
    <lineage>
        <taxon>Eukaryota</taxon>
        <taxon>Fungi</taxon>
        <taxon>Dikarya</taxon>
        <taxon>Ascomycota</taxon>
        <taxon>Pezizomycotina</taxon>
        <taxon>Leotiomycetes</taxon>
        <taxon>Thelebolales</taxon>
        <taxon>Thelebolaceae</taxon>
        <taxon>Pseudogymnoascus</taxon>
    </lineage>
</organism>
<dbReference type="EMBL" id="GL573215">
    <property type="protein sequence ID" value="ELR08291.1"/>
    <property type="molecule type" value="Genomic_DNA"/>
</dbReference>
<dbReference type="VEuPathDB" id="FungiDB:GMDG_03089"/>
<evidence type="ECO:0000313" key="1">
    <source>
        <dbReference type="EMBL" id="ELR08291.1"/>
    </source>
</evidence>
<protein>
    <submittedName>
        <fullName evidence="1">Uncharacterized protein</fullName>
    </submittedName>
</protein>
<dbReference type="InParanoid" id="L8G8E4"/>
<name>L8G8E4_PSED2</name>
<accession>L8G8E4</accession>
<proteinExistence type="predicted"/>
<reference evidence="2" key="1">
    <citation type="submission" date="2010-09" db="EMBL/GenBank/DDBJ databases">
        <title>The genome sequence of Geomyces destructans 20631-21.</title>
        <authorList>
            <consortium name="The Broad Institute Genome Sequencing Platform"/>
            <person name="Cuomo C.A."/>
            <person name="Blehert D.S."/>
            <person name="Lorch J.M."/>
            <person name="Young S.K."/>
            <person name="Zeng Q."/>
            <person name="Gargeya S."/>
            <person name="Fitzgerald M."/>
            <person name="Haas B."/>
            <person name="Abouelleil A."/>
            <person name="Alvarado L."/>
            <person name="Arachchi H.M."/>
            <person name="Berlin A."/>
            <person name="Brown A."/>
            <person name="Chapman S.B."/>
            <person name="Chen Z."/>
            <person name="Dunbar C."/>
            <person name="Freedman E."/>
            <person name="Gearin G."/>
            <person name="Gellesch M."/>
            <person name="Goldberg J."/>
            <person name="Griggs A."/>
            <person name="Gujja S."/>
            <person name="Heiman D."/>
            <person name="Howarth C."/>
            <person name="Larson L."/>
            <person name="Lui A."/>
            <person name="MacDonald P.J.P."/>
            <person name="Montmayeur A."/>
            <person name="Murphy C."/>
            <person name="Neiman D."/>
            <person name="Pearson M."/>
            <person name="Priest M."/>
            <person name="Roberts A."/>
            <person name="Saif S."/>
            <person name="Shea T."/>
            <person name="Shenoy N."/>
            <person name="Sisk P."/>
            <person name="Stolte C."/>
            <person name="Sykes S."/>
            <person name="Wortman J."/>
            <person name="Nusbaum C."/>
            <person name="Birren B."/>
        </authorList>
    </citation>
    <scope>NUCLEOTIDE SEQUENCE [LARGE SCALE GENOMIC DNA]</scope>
    <source>
        <strain evidence="2">ATCC MYA-4855 / 20631-21</strain>
    </source>
</reference>
<gene>
    <name evidence="1" type="ORF">GMDG_03089</name>
</gene>